<sequence length="290" mass="30745">MNINENEAHTEKSSLNRRQFAGSAAALAMTVGVTGGTRAAAAENKNVQRGKHEMPSPHKERKPVVGMLVHPGVTLLDLLGPQTVLAPSCDVHLVWKNTDLLETDSGIVMKASCTFTDCPKNLDVLFVPGGSFEVMEDPEVLRFLADRGSRAKWVTSVCGGSIVLGAAGLMQGYKATSHWAVRDLLTNFGATPVEERVVIDRNRVSGGGVTAGIDFGLVLLAKLLGEDVAKMTQLALEYDPAPPFDAGTPKNAGPAVVKKFQEWFGGAGNMLAPMCTAAGKKMGDYTPIAK</sequence>
<keyword evidence="2" id="KW-0456">Lyase</keyword>
<proteinExistence type="predicted"/>
<evidence type="ECO:0000313" key="3">
    <source>
        <dbReference type="Proteomes" id="UP000318384"/>
    </source>
</evidence>
<dbReference type="InterPro" id="IPR029062">
    <property type="entry name" value="Class_I_gatase-like"/>
</dbReference>
<dbReference type="CDD" id="cd03139">
    <property type="entry name" value="GATase1_PfpI_2"/>
    <property type="match status" value="1"/>
</dbReference>
<gene>
    <name evidence="2" type="primary">inhA_1</name>
    <name evidence="2" type="ORF">V202x_17650</name>
</gene>
<keyword evidence="3" id="KW-1185">Reference proteome</keyword>
<dbReference type="GO" id="GO:0050549">
    <property type="term" value="F:cyclohexyl-isocyanide hydratase activity"/>
    <property type="evidence" value="ECO:0007669"/>
    <property type="project" value="UniProtKB-EC"/>
</dbReference>
<feature type="domain" description="DJ-1/PfpI" evidence="1">
    <location>
        <begin position="67"/>
        <end position="221"/>
    </location>
</feature>
<name>A0A517WT12_9PLAN</name>
<dbReference type="PANTHER" id="PTHR43130">
    <property type="entry name" value="ARAC-FAMILY TRANSCRIPTIONAL REGULATOR"/>
    <property type="match status" value="1"/>
</dbReference>
<dbReference type="Pfam" id="PF01965">
    <property type="entry name" value="DJ-1_PfpI"/>
    <property type="match status" value="1"/>
</dbReference>
<evidence type="ECO:0000313" key="2">
    <source>
        <dbReference type="EMBL" id="QDU08397.1"/>
    </source>
</evidence>
<dbReference type="Proteomes" id="UP000318384">
    <property type="component" value="Chromosome"/>
</dbReference>
<dbReference type="OrthoDB" id="9803764at2"/>
<dbReference type="AlphaFoldDB" id="A0A517WT12"/>
<evidence type="ECO:0000259" key="1">
    <source>
        <dbReference type="Pfam" id="PF01965"/>
    </source>
</evidence>
<dbReference type="EMBL" id="CP037422">
    <property type="protein sequence ID" value="QDU08397.1"/>
    <property type="molecule type" value="Genomic_DNA"/>
</dbReference>
<dbReference type="PANTHER" id="PTHR43130:SF2">
    <property type="entry name" value="DJ-1_PFPI DOMAIN-CONTAINING PROTEIN"/>
    <property type="match status" value="1"/>
</dbReference>
<protein>
    <submittedName>
        <fullName evidence="2">Isonitrile hydratase</fullName>
        <ecNumber evidence="2">4.2.1.103</ecNumber>
    </submittedName>
</protein>
<dbReference type="PROSITE" id="PS51318">
    <property type="entry name" value="TAT"/>
    <property type="match status" value="1"/>
</dbReference>
<reference evidence="2 3" key="1">
    <citation type="submission" date="2019-03" db="EMBL/GenBank/DDBJ databases">
        <title>Deep-cultivation of Planctomycetes and their phenomic and genomic characterization uncovers novel biology.</title>
        <authorList>
            <person name="Wiegand S."/>
            <person name="Jogler M."/>
            <person name="Boedeker C."/>
            <person name="Pinto D."/>
            <person name="Vollmers J."/>
            <person name="Rivas-Marin E."/>
            <person name="Kohn T."/>
            <person name="Peeters S.H."/>
            <person name="Heuer A."/>
            <person name="Rast P."/>
            <person name="Oberbeckmann S."/>
            <person name="Bunk B."/>
            <person name="Jeske O."/>
            <person name="Meyerdierks A."/>
            <person name="Storesund J.E."/>
            <person name="Kallscheuer N."/>
            <person name="Luecker S."/>
            <person name="Lage O.M."/>
            <person name="Pohl T."/>
            <person name="Merkel B.J."/>
            <person name="Hornburger P."/>
            <person name="Mueller R.-W."/>
            <person name="Bruemmer F."/>
            <person name="Labrenz M."/>
            <person name="Spormann A.M."/>
            <person name="Op den Camp H."/>
            <person name="Overmann J."/>
            <person name="Amann R."/>
            <person name="Jetten M.S.M."/>
            <person name="Mascher T."/>
            <person name="Medema M.H."/>
            <person name="Devos D.P."/>
            <person name="Kaster A.-K."/>
            <person name="Ovreas L."/>
            <person name="Rohde M."/>
            <person name="Galperin M.Y."/>
            <person name="Jogler C."/>
        </authorList>
    </citation>
    <scope>NUCLEOTIDE SEQUENCE [LARGE SCALE GENOMIC DNA]</scope>
    <source>
        <strain evidence="2 3">V202</strain>
    </source>
</reference>
<dbReference type="InterPro" id="IPR002818">
    <property type="entry name" value="DJ-1/PfpI"/>
</dbReference>
<dbReference type="SUPFAM" id="SSF52317">
    <property type="entry name" value="Class I glutamine amidotransferase-like"/>
    <property type="match status" value="1"/>
</dbReference>
<organism evidence="2 3">
    <name type="scientific">Gimesia aquarii</name>
    <dbReference type="NCBI Taxonomy" id="2527964"/>
    <lineage>
        <taxon>Bacteria</taxon>
        <taxon>Pseudomonadati</taxon>
        <taxon>Planctomycetota</taxon>
        <taxon>Planctomycetia</taxon>
        <taxon>Planctomycetales</taxon>
        <taxon>Planctomycetaceae</taxon>
        <taxon>Gimesia</taxon>
    </lineage>
</organism>
<accession>A0A517WT12</accession>
<dbReference type="Gene3D" id="3.40.50.880">
    <property type="match status" value="1"/>
</dbReference>
<dbReference type="EC" id="4.2.1.103" evidence="2"/>
<dbReference type="InterPro" id="IPR052158">
    <property type="entry name" value="INH-QAR"/>
</dbReference>
<dbReference type="GO" id="GO:0006355">
    <property type="term" value="P:regulation of DNA-templated transcription"/>
    <property type="evidence" value="ECO:0007669"/>
    <property type="project" value="TreeGrafter"/>
</dbReference>
<dbReference type="InterPro" id="IPR006311">
    <property type="entry name" value="TAT_signal"/>
</dbReference>